<protein>
    <recommendedName>
        <fullName evidence="3">AB hydrolase-1 domain-containing protein</fullName>
    </recommendedName>
</protein>
<gene>
    <name evidence="1" type="ORF">N475_17010</name>
</gene>
<sequence length="224" mass="24936">MKVILIPGMDGTGKLFCPLLDQLPAGIDTHVICLNELIATTPIEQSLEIASLIGSEEVIILSESYSGLIAYHLSLLPYLNIKHVIFAASFLESPSWFSRFHNLLPLNLVRSNIIPDTVLSTLLFAQRKNKKLVKLFISSLQPINNVILRERLKVIADLTRPNRRLSIPCTYVQASNDYLVSKKSVNAFKELCTNINVVKAAGGHFIVQSNPHYFSKLVQSLIAL</sequence>
<dbReference type="AlphaFoldDB" id="A0A166WBT0"/>
<dbReference type="Proteomes" id="UP000076643">
    <property type="component" value="Unassembled WGS sequence"/>
</dbReference>
<name>A0A166WBT0_9GAMM</name>
<dbReference type="EMBL" id="AUYB01000105">
    <property type="protein sequence ID" value="KZN37116.1"/>
    <property type="molecule type" value="Genomic_DNA"/>
</dbReference>
<organism evidence="1 2">
    <name type="scientific">Pseudoalteromonas luteoviolacea DSM 6061</name>
    <dbReference type="NCBI Taxonomy" id="1365250"/>
    <lineage>
        <taxon>Bacteria</taxon>
        <taxon>Pseudomonadati</taxon>
        <taxon>Pseudomonadota</taxon>
        <taxon>Gammaproteobacteria</taxon>
        <taxon>Alteromonadales</taxon>
        <taxon>Pseudoalteromonadaceae</taxon>
        <taxon>Pseudoalteromonas</taxon>
    </lineage>
</organism>
<proteinExistence type="predicted"/>
<accession>A0A166WBT0</accession>
<keyword evidence="2" id="KW-1185">Reference proteome</keyword>
<comment type="caution">
    <text evidence="1">The sequence shown here is derived from an EMBL/GenBank/DDBJ whole genome shotgun (WGS) entry which is preliminary data.</text>
</comment>
<evidence type="ECO:0008006" key="3">
    <source>
        <dbReference type="Google" id="ProtNLM"/>
    </source>
</evidence>
<evidence type="ECO:0000313" key="1">
    <source>
        <dbReference type="EMBL" id="KZN37116.1"/>
    </source>
</evidence>
<dbReference type="InterPro" id="IPR029058">
    <property type="entry name" value="AB_hydrolase_fold"/>
</dbReference>
<reference evidence="1 2" key="1">
    <citation type="submission" date="2013-07" db="EMBL/GenBank/DDBJ databases">
        <title>Comparative Genomic and Metabolomic Analysis of Twelve Strains of Pseudoalteromonas luteoviolacea.</title>
        <authorList>
            <person name="Vynne N.G."/>
            <person name="Mansson M."/>
            <person name="Gram L."/>
        </authorList>
    </citation>
    <scope>NUCLEOTIDE SEQUENCE [LARGE SCALE GENOMIC DNA]</scope>
    <source>
        <strain evidence="1 2">DSM 6061</strain>
    </source>
</reference>
<dbReference type="RefSeq" id="WP_063358882.1">
    <property type="nucleotide sequence ID" value="NZ_AQHB01000049.1"/>
</dbReference>
<evidence type="ECO:0000313" key="2">
    <source>
        <dbReference type="Proteomes" id="UP000076643"/>
    </source>
</evidence>
<dbReference type="PATRIC" id="fig|1365250.3.peg.2997"/>
<dbReference type="SUPFAM" id="SSF53474">
    <property type="entry name" value="alpha/beta-Hydrolases"/>
    <property type="match status" value="1"/>
</dbReference>
<dbReference type="Gene3D" id="3.40.50.1820">
    <property type="entry name" value="alpha/beta hydrolase"/>
    <property type="match status" value="1"/>
</dbReference>
<dbReference type="GeneID" id="57360326"/>